<dbReference type="AlphaFoldDB" id="A0A397YBQ6"/>
<evidence type="ECO:0000313" key="2">
    <source>
        <dbReference type="EMBL" id="RID50902.1"/>
    </source>
</evidence>
<feature type="transmembrane region" description="Helical" evidence="1">
    <location>
        <begin position="56"/>
        <end position="77"/>
    </location>
</feature>
<protein>
    <submittedName>
        <fullName evidence="2">Uncharacterized protein</fullName>
    </submittedName>
</protein>
<sequence length="78" mass="8938">MKKFQSLVAIAARMKRTWLMSGGRKLNHVSDLLNHVSDRRSRQCIATLMLSLRVAIYLRLNVSFLGSVIQFYVVCLLV</sequence>
<keyword evidence="1" id="KW-1133">Transmembrane helix</keyword>
<name>A0A397YBQ6_BRACM</name>
<accession>A0A397YBQ6</accession>
<gene>
    <name evidence="2" type="ORF">BRARA_H01603</name>
</gene>
<reference evidence="2 3" key="1">
    <citation type="submission" date="2018-06" db="EMBL/GenBank/DDBJ databases">
        <title>WGS assembly of Brassica rapa FPsc.</title>
        <authorList>
            <person name="Bowman J."/>
            <person name="Kohchi T."/>
            <person name="Yamato K."/>
            <person name="Jenkins J."/>
            <person name="Shu S."/>
            <person name="Ishizaki K."/>
            <person name="Yamaoka S."/>
            <person name="Nishihama R."/>
            <person name="Nakamura Y."/>
            <person name="Berger F."/>
            <person name="Adam C."/>
            <person name="Aki S."/>
            <person name="Althoff F."/>
            <person name="Araki T."/>
            <person name="Arteaga-Vazquez M."/>
            <person name="Balasubrmanian S."/>
            <person name="Bauer D."/>
            <person name="Boehm C."/>
            <person name="Briginshaw L."/>
            <person name="Caballero-Perez J."/>
            <person name="Catarino B."/>
            <person name="Chen F."/>
            <person name="Chiyoda S."/>
            <person name="Chovatia M."/>
            <person name="Davies K."/>
            <person name="Delmans M."/>
            <person name="Demura T."/>
            <person name="Dierschke T."/>
            <person name="Dolan L."/>
            <person name="Dorantes-Acosta A."/>
            <person name="Eklund D."/>
            <person name="Florent S."/>
            <person name="Flores-Sandoval E."/>
            <person name="Fujiyama A."/>
            <person name="Fukuzawa H."/>
            <person name="Galik B."/>
            <person name="Grimanelli D."/>
            <person name="Grimwood J."/>
            <person name="Grossniklaus U."/>
            <person name="Hamada T."/>
            <person name="Haseloff J."/>
            <person name="Hetherington A."/>
            <person name="Higo A."/>
            <person name="Hirakawa Y."/>
            <person name="Hundley H."/>
            <person name="Ikeda Y."/>
            <person name="Inoue K."/>
            <person name="Inoue S."/>
            <person name="Ishida S."/>
            <person name="Jia Q."/>
            <person name="Kakita M."/>
            <person name="Kanazawa T."/>
            <person name="Kawai Y."/>
            <person name="Kawashima T."/>
            <person name="Kennedy M."/>
            <person name="Kinose K."/>
            <person name="Kinoshita T."/>
            <person name="Kohara Y."/>
            <person name="Koide E."/>
            <person name="Komatsu K."/>
            <person name="Kopischke S."/>
            <person name="Kubo M."/>
            <person name="Kyozuka J."/>
            <person name="Lagercrantz U."/>
            <person name="Lin S."/>
            <person name="Lindquist E."/>
            <person name="Lipzen A."/>
            <person name="Lu C."/>
            <person name="Luna E."/>
            <person name="Martienssen R."/>
            <person name="Minamino N."/>
            <person name="Mizutani M."/>
            <person name="Mizutani M."/>
            <person name="Mochizuki N."/>
            <person name="Monte I."/>
            <person name="Mosher R."/>
            <person name="Nagasaki H."/>
            <person name="Nakagami H."/>
            <person name="Naramoto S."/>
            <person name="Nishitani K."/>
            <person name="Ohtani M."/>
            <person name="Okamoto T."/>
            <person name="Okumura M."/>
            <person name="Phillips J."/>
            <person name="Pollak B."/>
            <person name="Reinders A."/>
            <person name="Roevekamp M."/>
            <person name="Sano R."/>
            <person name="Sawa S."/>
            <person name="Schmid M."/>
            <person name="Shirakawa M."/>
            <person name="Solano R."/>
            <person name="Spunde A."/>
            <person name="Suetsugu N."/>
            <person name="Sugano S."/>
            <person name="Sugiyama A."/>
            <person name="Sun R."/>
            <person name="Suzuki Y."/>
            <person name="Takenaka M."/>
            <person name="Takezawa D."/>
            <person name="Tomogane H."/>
            <person name="Tsuzuki M."/>
            <person name="Ueda T."/>
            <person name="Umeda M."/>
            <person name="Ward J."/>
            <person name="Watanabe Y."/>
            <person name="Yazaki K."/>
            <person name="Yokoyama R."/>
            <person name="Yoshitake Y."/>
            <person name="Yotsui I."/>
            <person name="Zachgo S."/>
            <person name="Schmutz J."/>
        </authorList>
    </citation>
    <scope>NUCLEOTIDE SEQUENCE [LARGE SCALE GENOMIC DNA]</scope>
    <source>
        <strain evidence="3">cv. B-3</strain>
    </source>
</reference>
<dbReference type="EMBL" id="CM010635">
    <property type="protein sequence ID" value="RID50902.1"/>
    <property type="molecule type" value="Genomic_DNA"/>
</dbReference>
<evidence type="ECO:0000256" key="1">
    <source>
        <dbReference type="SAM" id="Phobius"/>
    </source>
</evidence>
<organism evidence="2 3">
    <name type="scientific">Brassica campestris</name>
    <name type="common">Field mustard</name>
    <dbReference type="NCBI Taxonomy" id="3711"/>
    <lineage>
        <taxon>Eukaryota</taxon>
        <taxon>Viridiplantae</taxon>
        <taxon>Streptophyta</taxon>
        <taxon>Embryophyta</taxon>
        <taxon>Tracheophyta</taxon>
        <taxon>Spermatophyta</taxon>
        <taxon>Magnoliopsida</taxon>
        <taxon>eudicotyledons</taxon>
        <taxon>Gunneridae</taxon>
        <taxon>Pentapetalae</taxon>
        <taxon>rosids</taxon>
        <taxon>malvids</taxon>
        <taxon>Brassicales</taxon>
        <taxon>Brassicaceae</taxon>
        <taxon>Brassiceae</taxon>
        <taxon>Brassica</taxon>
    </lineage>
</organism>
<keyword evidence="1" id="KW-0812">Transmembrane</keyword>
<dbReference type="Proteomes" id="UP000264353">
    <property type="component" value="Chromosome A8"/>
</dbReference>
<keyword evidence="1" id="KW-0472">Membrane</keyword>
<proteinExistence type="predicted"/>
<evidence type="ECO:0000313" key="3">
    <source>
        <dbReference type="Proteomes" id="UP000264353"/>
    </source>
</evidence>